<proteinExistence type="predicted"/>
<dbReference type="InterPro" id="IPR024266">
    <property type="entry name" value="DUF3806"/>
</dbReference>
<sequence length="158" mass="16649">MVPSPHGPAGAERVDTAPGVVEPLNAAELVWTAQQRGLVEELCDGAVEPRTVGDLFDRVHATWLATQDRPDPEPLINAFGVALGDLLTHRVPGLAWASFRDADGSELVVSHPTNDLVLFPLAAVRREWGTAPEGWLVSSVHRSAGAALAVLAGGQPEA</sequence>
<keyword evidence="3" id="KW-1185">Reference proteome</keyword>
<dbReference type="KEGG" id="cfi:Celf_0538"/>
<dbReference type="EMBL" id="CP002666">
    <property type="protein sequence ID" value="AEE44678.1"/>
    <property type="molecule type" value="Genomic_DNA"/>
</dbReference>
<evidence type="ECO:0000313" key="2">
    <source>
        <dbReference type="EMBL" id="AEE44678.1"/>
    </source>
</evidence>
<name>F4H8C1_CELFA</name>
<gene>
    <name evidence="2" type="ordered locus">Celf_0538</name>
</gene>
<evidence type="ECO:0000313" key="3">
    <source>
        <dbReference type="Proteomes" id="UP000008460"/>
    </source>
</evidence>
<dbReference type="Gene3D" id="1.20.120.1090">
    <property type="match status" value="1"/>
</dbReference>
<protein>
    <recommendedName>
        <fullName evidence="1">DUF3806 domain-containing protein</fullName>
    </recommendedName>
</protein>
<dbReference type="HOGENOM" id="CLU_1616041_0_0_11"/>
<dbReference type="Proteomes" id="UP000008460">
    <property type="component" value="Chromosome"/>
</dbReference>
<accession>F4H8C1</accession>
<dbReference type="Pfam" id="PF12713">
    <property type="entry name" value="DUF3806"/>
    <property type="match status" value="1"/>
</dbReference>
<dbReference type="RefSeq" id="WP_013769707.1">
    <property type="nucleotide sequence ID" value="NC_015514.1"/>
</dbReference>
<feature type="domain" description="DUF3806" evidence="1">
    <location>
        <begin position="73"/>
        <end position="128"/>
    </location>
</feature>
<organism evidence="2 3">
    <name type="scientific">Cellulomonas fimi (strain ATCC 484 / DSM 20113 / JCM 1341 / CCUG 24087 / LMG 16345 / NBRC 15513 / NCIMB 8980 / NCTC 7547 / NRS-133)</name>
    <dbReference type="NCBI Taxonomy" id="590998"/>
    <lineage>
        <taxon>Bacteria</taxon>
        <taxon>Bacillati</taxon>
        <taxon>Actinomycetota</taxon>
        <taxon>Actinomycetes</taxon>
        <taxon>Micrococcales</taxon>
        <taxon>Cellulomonadaceae</taxon>
        <taxon>Cellulomonas</taxon>
    </lineage>
</organism>
<evidence type="ECO:0000259" key="1">
    <source>
        <dbReference type="Pfam" id="PF12713"/>
    </source>
</evidence>
<dbReference type="AlphaFoldDB" id="F4H8C1"/>
<reference evidence="2 3" key="1">
    <citation type="submission" date="2011-04" db="EMBL/GenBank/DDBJ databases">
        <title>Complete sequence of Cellulomonas fimi ATCC 484.</title>
        <authorList>
            <consortium name="US DOE Joint Genome Institute"/>
            <person name="Lucas S."/>
            <person name="Han J."/>
            <person name="Lapidus A."/>
            <person name="Cheng J.-F."/>
            <person name="Goodwin L."/>
            <person name="Pitluck S."/>
            <person name="Peters L."/>
            <person name="Chertkov O."/>
            <person name="Detter J.C."/>
            <person name="Han C."/>
            <person name="Tapia R."/>
            <person name="Land M."/>
            <person name="Hauser L."/>
            <person name="Kyrpides N."/>
            <person name="Ivanova N."/>
            <person name="Ovchinnikova G."/>
            <person name="Pagani I."/>
            <person name="Mead D."/>
            <person name="Brumm P."/>
            <person name="Woyke T."/>
        </authorList>
    </citation>
    <scope>NUCLEOTIDE SEQUENCE [LARGE SCALE GENOMIC DNA]</scope>
    <source>
        <strain evidence="3">ATCC 484 / DSM 20113 / JCM 1341 / NBRC 15513 / NCIMB 8980 / NCTC 7547</strain>
    </source>
</reference>
<dbReference type="STRING" id="590998.Celf_0538"/>